<dbReference type="Proteomes" id="UP001500582">
    <property type="component" value="Unassembled WGS sequence"/>
</dbReference>
<accession>A0ABP8GJB8</accession>
<dbReference type="EMBL" id="BAABFT010000006">
    <property type="protein sequence ID" value="GAA4325456.1"/>
    <property type="molecule type" value="Genomic_DNA"/>
</dbReference>
<evidence type="ECO:0000256" key="1">
    <source>
        <dbReference type="ARBA" id="ARBA00009175"/>
    </source>
</evidence>
<dbReference type="Gene3D" id="3.40.190.10">
    <property type="entry name" value="Periplasmic binding protein-like II"/>
    <property type="match status" value="2"/>
</dbReference>
<dbReference type="InterPro" id="IPR050682">
    <property type="entry name" value="ModA/WtpA"/>
</dbReference>
<evidence type="ECO:0000256" key="3">
    <source>
        <dbReference type="ARBA" id="ARBA00022729"/>
    </source>
</evidence>
<evidence type="ECO:0000313" key="4">
    <source>
        <dbReference type="EMBL" id="GAA4325456.1"/>
    </source>
</evidence>
<comment type="similarity">
    <text evidence="1">Belongs to the bacterial solute-binding protein ModA family.</text>
</comment>
<evidence type="ECO:0000256" key="2">
    <source>
        <dbReference type="ARBA" id="ARBA00022723"/>
    </source>
</evidence>
<dbReference type="RefSeq" id="WP_345211703.1">
    <property type="nucleotide sequence ID" value="NZ_BAABFT010000006.1"/>
</dbReference>
<keyword evidence="5" id="KW-1185">Reference proteome</keyword>
<evidence type="ECO:0000313" key="5">
    <source>
        <dbReference type="Proteomes" id="UP001500582"/>
    </source>
</evidence>
<dbReference type="SUPFAM" id="SSF53850">
    <property type="entry name" value="Periplasmic binding protein-like II"/>
    <property type="match status" value="1"/>
</dbReference>
<protein>
    <submittedName>
        <fullName evidence="4">Molybdate ABC transporter substrate-binding protein</fullName>
    </submittedName>
</protein>
<comment type="caution">
    <text evidence="4">The sequence shown here is derived from an EMBL/GenBank/DDBJ whole genome shotgun (WGS) entry which is preliminary data.</text>
</comment>
<keyword evidence="2" id="KW-0479">Metal-binding</keyword>
<sequence>MLHASAQTVKVAAAANLQTVIIALQKDFKMRTGIDIEPVSGSSGKLVAQISNGAPYDVFLSADMDFPEKLYKDGSATDKPEVYALGSLIICSNKQLAFNNWQQLLQSKSVKKIAIANPAIAPYGKAAEEALTKAGILHKIKSKAVYGESISQVNTYITTGVVEVGFTTQSLVKETQPLYWKAIDTKMYAPIQQGIVLLTHAKDNIQAQKFYQYILSPVAKRIFKQYGYKTL</sequence>
<dbReference type="NCBIfam" id="TIGR01256">
    <property type="entry name" value="modA"/>
    <property type="match status" value="1"/>
</dbReference>
<dbReference type="InterPro" id="IPR044084">
    <property type="entry name" value="AvModA-like_subst-bd"/>
</dbReference>
<dbReference type="Pfam" id="PF13531">
    <property type="entry name" value="SBP_bac_11"/>
    <property type="match status" value="1"/>
</dbReference>
<dbReference type="PANTHER" id="PTHR30632:SF14">
    <property type="entry name" value="TUNGSTATE_MOLYBDATE_CHROMATE-BINDING PROTEIN MODA"/>
    <property type="match status" value="1"/>
</dbReference>
<dbReference type="PANTHER" id="PTHR30632">
    <property type="entry name" value="MOLYBDATE-BINDING PERIPLASMIC PROTEIN"/>
    <property type="match status" value="1"/>
</dbReference>
<dbReference type="CDD" id="cd13539">
    <property type="entry name" value="PBP2_AvModA"/>
    <property type="match status" value="1"/>
</dbReference>
<keyword evidence="3" id="KW-0732">Signal</keyword>
<organism evidence="4 5">
    <name type="scientific">Mucilaginibacter gynuensis</name>
    <dbReference type="NCBI Taxonomy" id="1302236"/>
    <lineage>
        <taxon>Bacteria</taxon>
        <taxon>Pseudomonadati</taxon>
        <taxon>Bacteroidota</taxon>
        <taxon>Sphingobacteriia</taxon>
        <taxon>Sphingobacteriales</taxon>
        <taxon>Sphingobacteriaceae</taxon>
        <taxon>Mucilaginibacter</taxon>
    </lineage>
</organism>
<name>A0ABP8GJB8_9SPHI</name>
<reference evidence="5" key="1">
    <citation type="journal article" date="2019" name="Int. J. Syst. Evol. Microbiol.">
        <title>The Global Catalogue of Microorganisms (GCM) 10K type strain sequencing project: providing services to taxonomists for standard genome sequencing and annotation.</title>
        <authorList>
            <consortium name="The Broad Institute Genomics Platform"/>
            <consortium name="The Broad Institute Genome Sequencing Center for Infectious Disease"/>
            <person name="Wu L."/>
            <person name="Ma J."/>
        </authorList>
    </citation>
    <scope>NUCLEOTIDE SEQUENCE [LARGE SCALE GENOMIC DNA]</scope>
    <source>
        <strain evidence="5">JCM 17705</strain>
    </source>
</reference>
<dbReference type="InterPro" id="IPR005950">
    <property type="entry name" value="ModA"/>
</dbReference>
<dbReference type="PIRSF" id="PIRSF004846">
    <property type="entry name" value="ModA"/>
    <property type="match status" value="1"/>
</dbReference>
<gene>
    <name evidence="4" type="primary">modA</name>
    <name evidence="4" type="ORF">GCM10023149_27820</name>
</gene>
<proteinExistence type="inferred from homology"/>